<protein>
    <recommendedName>
        <fullName evidence="1">non-specific serine/threonine protein kinase</fullName>
        <ecNumber evidence="1">2.7.11.1</ecNumber>
    </recommendedName>
</protein>
<name>A0ABP7C4S8_9PSEU</name>
<gene>
    <name evidence="9" type="primary">pkaE</name>
    <name evidence="9" type="ORF">GCM10022267_74400</name>
</gene>
<comment type="caution">
    <text evidence="9">The sequence shown here is derived from an EMBL/GenBank/DDBJ whole genome shotgun (WGS) entry which is preliminary data.</text>
</comment>
<dbReference type="PROSITE" id="PS00108">
    <property type="entry name" value="PROTEIN_KINASE_ST"/>
    <property type="match status" value="1"/>
</dbReference>
<dbReference type="PANTHER" id="PTHR43289">
    <property type="entry name" value="MITOGEN-ACTIVATED PROTEIN KINASE KINASE KINASE 20-RELATED"/>
    <property type="match status" value="1"/>
</dbReference>
<dbReference type="PROSITE" id="PS50011">
    <property type="entry name" value="PROTEIN_KINASE_DOM"/>
    <property type="match status" value="1"/>
</dbReference>
<dbReference type="PROSITE" id="PS00107">
    <property type="entry name" value="PROTEIN_KINASE_ATP"/>
    <property type="match status" value="1"/>
</dbReference>
<dbReference type="EMBL" id="BAABBE010000031">
    <property type="protein sequence ID" value="GAA3676638.1"/>
    <property type="molecule type" value="Genomic_DNA"/>
</dbReference>
<evidence type="ECO:0000256" key="6">
    <source>
        <dbReference type="ARBA" id="ARBA00022840"/>
    </source>
</evidence>
<evidence type="ECO:0000256" key="3">
    <source>
        <dbReference type="ARBA" id="ARBA00022679"/>
    </source>
</evidence>
<dbReference type="GO" id="GO:0004674">
    <property type="term" value="F:protein serine/threonine kinase activity"/>
    <property type="evidence" value="ECO:0007669"/>
    <property type="project" value="UniProtKB-KW"/>
</dbReference>
<dbReference type="SUPFAM" id="SSF56112">
    <property type="entry name" value="Protein kinase-like (PK-like)"/>
    <property type="match status" value="1"/>
</dbReference>
<organism evidence="9 10">
    <name type="scientific">Lentzea roselyniae</name>
    <dbReference type="NCBI Taxonomy" id="531940"/>
    <lineage>
        <taxon>Bacteria</taxon>
        <taxon>Bacillati</taxon>
        <taxon>Actinomycetota</taxon>
        <taxon>Actinomycetes</taxon>
        <taxon>Pseudonocardiales</taxon>
        <taxon>Pseudonocardiaceae</taxon>
        <taxon>Lentzea</taxon>
    </lineage>
</organism>
<keyword evidence="3" id="KW-0808">Transferase</keyword>
<keyword evidence="4 7" id="KW-0547">Nucleotide-binding</keyword>
<dbReference type="RefSeq" id="WP_346135297.1">
    <property type="nucleotide sequence ID" value="NZ_BAABBE010000031.1"/>
</dbReference>
<dbReference type="InterPro" id="IPR000719">
    <property type="entry name" value="Prot_kinase_dom"/>
</dbReference>
<dbReference type="SMART" id="SM00220">
    <property type="entry name" value="S_TKc"/>
    <property type="match status" value="1"/>
</dbReference>
<dbReference type="SUPFAM" id="SSF48452">
    <property type="entry name" value="TPR-like"/>
    <property type="match status" value="1"/>
</dbReference>
<dbReference type="InterPro" id="IPR011990">
    <property type="entry name" value="TPR-like_helical_dom_sf"/>
</dbReference>
<sequence length="502" mass="54853">MALRTIAGRYEVSGSLGTGGMGKVWLAYDTLLDRRVALKTIRSDISLDDEAGRAVVARFKREARLTAKLEHPGVPAVFDVGAHEDELYLVMQLVDGMDIEEVLARKGKLPIEWVAAIGAQIAAVLADAHAASLVHRDLKPRNVMLATGGRVVVLDFGISTLLGQDITRVTRQGETLGSPAYMAPEQLTSNQVSPLTDLYALGCLLHELLAGTPVFGERETMAMMYAQVHEPPRPVREMRPDVPEPIELLVLDLLAKGPKARPADAGEVYTRLTPYLPVPSGESDAAFEAIDPTRPYRFPLAPKPRPRSAQTAAVESPSPAAVEELRDRAADLAESGRFTQAAALLADFIGKSPADDSALRGVRLQYANTLLLGNEYRLALPEYRRLVSELGATRGDYDELVLECRSQVATCLAELGEITDALHEFQVLLDMQKNIRNADDEVVLGLRRQIGLLFASTGDLHSAHRVLTQLLADSERVLGVRHSDVVELRELVERLRKMSLSS</sequence>
<evidence type="ECO:0000256" key="2">
    <source>
        <dbReference type="ARBA" id="ARBA00022527"/>
    </source>
</evidence>
<evidence type="ECO:0000259" key="8">
    <source>
        <dbReference type="PROSITE" id="PS50011"/>
    </source>
</evidence>
<dbReference type="PANTHER" id="PTHR43289:SF6">
    <property type="entry name" value="SERINE_THREONINE-PROTEIN KINASE NEKL-3"/>
    <property type="match status" value="1"/>
</dbReference>
<dbReference type="Gene3D" id="1.25.40.10">
    <property type="entry name" value="Tetratricopeptide repeat domain"/>
    <property type="match status" value="1"/>
</dbReference>
<keyword evidence="10" id="KW-1185">Reference proteome</keyword>
<dbReference type="InterPro" id="IPR008271">
    <property type="entry name" value="Ser/Thr_kinase_AS"/>
</dbReference>
<feature type="domain" description="Protein kinase" evidence="8">
    <location>
        <begin position="10"/>
        <end position="276"/>
    </location>
</feature>
<accession>A0ABP7C4S8</accession>
<dbReference type="Pfam" id="PF00069">
    <property type="entry name" value="Pkinase"/>
    <property type="match status" value="1"/>
</dbReference>
<keyword evidence="5 9" id="KW-0418">Kinase</keyword>
<dbReference type="InterPro" id="IPR017441">
    <property type="entry name" value="Protein_kinase_ATP_BS"/>
</dbReference>
<feature type="binding site" evidence="7">
    <location>
        <position position="39"/>
    </location>
    <ligand>
        <name>ATP</name>
        <dbReference type="ChEBI" id="CHEBI:30616"/>
    </ligand>
</feature>
<evidence type="ECO:0000256" key="4">
    <source>
        <dbReference type="ARBA" id="ARBA00022741"/>
    </source>
</evidence>
<evidence type="ECO:0000313" key="10">
    <source>
        <dbReference type="Proteomes" id="UP001500711"/>
    </source>
</evidence>
<evidence type="ECO:0000256" key="7">
    <source>
        <dbReference type="PROSITE-ProRule" id="PRU10141"/>
    </source>
</evidence>
<dbReference type="Gene3D" id="3.30.200.20">
    <property type="entry name" value="Phosphorylase Kinase, domain 1"/>
    <property type="match status" value="1"/>
</dbReference>
<dbReference type="InterPro" id="IPR011009">
    <property type="entry name" value="Kinase-like_dom_sf"/>
</dbReference>
<evidence type="ECO:0000313" key="9">
    <source>
        <dbReference type="EMBL" id="GAA3676638.1"/>
    </source>
</evidence>
<dbReference type="CDD" id="cd14014">
    <property type="entry name" value="STKc_PknB_like"/>
    <property type="match status" value="1"/>
</dbReference>
<dbReference type="Gene3D" id="1.10.510.10">
    <property type="entry name" value="Transferase(Phosphotransferase) domain 1"/>
    <property type="match status" value="1"/>
</dbReference>
<keyword evidence="6 7" id="KW-0067">ATP-binding</keyword>
<dbReference type="EC" id="2.7.11.1" evidence="1"/>
<keyword evidence="2 9" id="KW-0723">Serine/threonine-protein kinase</keyword>
<proteinExistence type="predicted"/>
<dbReference type="Proteomes" id="UP001500711">
    <property type="component" value="Unassembled WGS sequence"/>
</dbReference>
<evidence type="ECO:0000256" key="5">
    <source>
        <dbReference type="ARBA" id="ARBA00022777"/>
    </source>
</evidence>
<evidence type="ECO:0000256" key="1">
    <source>
        <dbReference type="ARBA" id="ARBA00012513"/>
    </source>
</evidence>
<reference evidence="10" key="1">
    <citation type="journal article" date="2019" name="Int. J. Syst. Evol. Microbiol.">
        <title>The Global Catalogue of Microorganisms (GCM) 10K type strain sequencing project: providing services to taxonomists for standard genome sequencing and annotation.</title>
        <authorList>
            <consortium name="The Broad Institute Genomics Platform"/>
            <consortium name="The Broad Institute Genome Sequencing Center for Infectious Disease"/>
            <person name="Wu L."/>
            <person name="Ma J."/>
        </authorList>
    </citation>
    <scope>NUCLEOTIDE SEQUENCE [LARGE SCALE GENOMIC DNA]</scope>
    <source>
        <strain evidence="10">JCM 17494</strain>
    </source>
</reference>